<dbReference type="Pfam" id="PF13438">
    <property type="entry name" value="DUF4113"/>
    <property type="match status" value="1"/>
</dbReference>
<dbReference type="EMBL" id="CP000383">
    <property type="protein sequence ID" value="ABG60315.1"/>
    <property type="molecule type" value="Genomic_DNA"/>
</dbReference>
<dbReference type="Pfam" id="PF00817">
    <property type="entry name" value="IMS"/>
    <property type="match status" value="1"/>
</dbReference>
<dbReference type="PANTHER" id="PTHR11076:SF34">
    <property type="entry name" value="PROTEIN UMUC"/>
    <property type="match status" value="1"/>
</dbReference>
<evidence type="ECO:0000259" key="6">
    <source>
        <dbReference type="PROSITE" id="PS50173"/>
    </source>
</evidence>
<dbReference type="KEGG" id="chu:CHU_3075"/>
<keyword evidence="7" id="KW-0378">Hydrolase</keyword>
<keyword evidence="3" id="KW-0741">SOS mutagenesis</keyword>
<feature type="domain" description="UmuC" evidence="6">
    <location>
        <begin position="2"/>
        <end position="181"/>
    </location>
</feature>
<comment type="similarity">
    <text evidence="1">Belongs to the DNA polymerase type-Y family.</text>
</comment>
<dbReference type="RefSeq" id="WP_011586424.1">
    <property type="nucleotide sequence ID" value="NC_008255.1"/>
</dbReference>
<dbReference type="GO" id="GO:0005829">
    <property type="term" value="C:cytosol"/>
    <property type="evidence" value="ECO:0007669"/>
    <property type="project" value="TreeGrafter"/>
</dbReference>
<evidence type="ECO:0000256" key="2">
    <source>
        <dbReference type="ARBA" id="ARBA00022763"/>
    </source>
</evidence>
<dbReference type="GO" id="GO:0042276">
    <property type="term" value="P:error-prone translesion synthesis"/>
    <property type="evidence" value="ECO:0007669"/>
    <property type="project" value="TreeGrafter"/>
</dbReference>
<sequence length="419" mass="47240">MYALIDCNCFYVSCERVFRPDLRQQPVVVLSNNDGCVISRSDEAKAIGVKMGEPFFKMKELVRNGKVTAFSSNYTLYGDLSDRVMKTLASIVPDIEVYSIDEAFLHLNESHTDLETLGHTIRNTVKQHTGIPVGVGIAPTKTLAKLANRLSKKTGGVHIIYPDNIQEKLNACALQDVWGIGRRNAKRLQANYVDTIEQFVNQREEWVRQHFSVIGLRTYKELKGIPCIDMEDELTEKKSICTSRSFGELQNTFASIQEAIATHAASCAEKLRKQKCAAAGMYVSLSKSRFTDQEGDKYFGTYIKLPQATNNTATLIQYASKGLELLFKKDVYYKKCGVTVIDIVPEEKIQLNLFEPQKNARLHALEDTIDKLNQKLGKNVLRQAIQGNDNNTWKLRCENMSPNYTTRIGEILVVHVGNK</sequence>
<evidence type="ECO:0000313" key="8">
    <source>
        <dbReference type="Proteomes" id="UP000001822"/>
    </source>
</evidence>
<dbReference type="SUPFAM" id="SSF56672">
    <property type="entry name" value="DNA/RNA polymerases"/>
    <property type="match status" value="1"/>
</dbReference>
<name>A0A6N4SV92_CYTH3</name>
<dbReference type="InterPro" id="IPR017961">
    <property type="entry name" value="DNA_pol_Y-fam_little_finger"/>
</dbReference>
<dbReference type="Gene3D" id="3.30.1490.100">
    <property type="entry name" value="DNA polymerase, Y-family, little finger domain"/>
    <property type="match status" value="1"/>
</dbReference>
<keyword evidence="8" id="KW-1185">Reference proteome</keyword>
<dbReference type="GO" id="GO:0009432">
    <property type="term" value="P:SOS response"/>
    <property type="evidence" value="ECO:0007669"/>
    <property type="project" value="UniProtKB-KW"/>
</dbReference>
<dbReference type="InterPro" id="IPR036775">
    <property type="entry name" value="DNA_pol_Y-fam_lit_finger_sf"/>
</dbReference>
<dbReference type="GO" id="GO:0016787">
    <property type="term" value="F:hydrolase activity"/>
    <property type="evidence" value="ECO:0007669"/>
    <property type="project" value="UniProtKB-KW"/>
</dbReference>
<dbReference type="OrthoDB" id="9808813at2"/>
<gene>
    <name evidence="7" type="primary">umuC</name>
    <name evidence="7" type="ordered locus">CHU_3075</name>
</gene>
<dbReference type="Proteomes" id="UP000001822">
    <property type="component" value="Chromosome"/>
</dbReference>
<dbReference type="AlphaFoldDB" id="A0A6N4SV92"/>
<evidence type="ECO:0000256" key="5">
    <source>
        <dbReference type="ARBA" id="ARBA00023236"/>
    </source>
</evidence>
<dbReference type="PROSITE" id="PS50173">
    <property type="entry name" value="UMUC"/>
    <property type="match status" value="1"/>
</dbReference>
<dbReference type="GO" id="GO:0006281">
    <property type="term" value="P:DNA repair"/>
    <property type="evidence" value="ECO:0007669"/>
    <property type="project" value="UniProtKB-KW"/>
</dbReference>
<dbReference type="EC" id="3.4.21.-" evidence="7"/>
<evidence type="ECO:0000256" key="1">
    <source>
        <dbReference type="ARBA" id="ARBA00010945"/>
    </source>
</evidence>
<reference evidence="7 8" key="1">
    <citation type="journal article" date="2007" name="Appl. Environ. Microbiol.">
        <title>Genome sequence of the cellulolytic gliding bacterium Cytophaga hutchinsonii.</title>
        <authorList>
            <person name="Xie G."/>
            <person name="Bruce D.C."/>
            <person name="Challacombe J.F."/>
            <person name="Chertkov O."/>
            <person name="Detter J.C."/>
            <person name="Gilna P."/>
            <person name="Han C.S."/>
            <person name="Lucas S."/>
            <person name="Misra M."/>
            <person name="Myers G.L."/>
            <person name="Richardson P."/>
            <person name="Tapia R."/>
            <person name="Thayer N."/>
            <person name="Thompson L.S."/>
            <person name="Brettin T.S."/>
            <person name="Henrissat B."/>
            <person name="Wilson D.B."/>
            <person name="McBride M.J."/>
        </authorList>
    </citation>
    <scope>NUCLEOTIDE SEQUENCE [LARGE SCALE GENOMIC DNA]</scope>
    <source>
        <strain evidence="8">ATCC 33406 / DSM 1761 / CIP 103989 / NBRC 15051 / NCIMB 9469 / D465</strain>
    </source>
</reference>
<accession>A0A6N4SV92</accession>
<dbReference type="InterPro" id="IPR050116">
    <property type="entry name" value="DNA_polymerase-Y"/>
</dbReference>
<evidence type="ECO:0000313" key="7">
    <source>
        <dbReference type="EMBL" id="ABG60315.1"/>
    </source>
</evidence>
<dbReference type="InterPro" id="IPR025188">
    <property type="entry name" value="DUF4113"/>
</dbReference>
<dbReference type="GO" id="GO:0003887">
    <property type="term" value="F:DNA-directed DNA polymerase activity"/>
    <property type="evidence" value="ECO:0007669"/>
    <property type="project" value="TreeGrafter"/>
</dbReference>
<keyword evidence="5" id="KW-0742">SOS response</keyword>
<organism evidence="7 8">
    <name type="scientific">Cytophaga hutchinsonii (strain ATCC 33406 / DSM 1761 / CIP 103989 / NBRC 15051 / NCIMB 9469 / D465)</name>
    <dbReference type="NCBI Taxonomy" id="269798"/>
    <lineage>
        <taxon>Bacteria</taxon>
        <taxon>Pseudomonadati</taxon>
        <taxon>Bacteroidota</taxon>
        <taxon>Cytophagia</taxon>
        <taxon>Cytophagales</taxon>
        <taxon>Cytophagaceae</taxon>
        <taxon>Cytophaga</taxon>
    </lineage>
</organism>
<dbReference type="PANTHER" id="PTHR11076">
    <property type="entry name" value="DNA REPAIR POLYMERASE UMUC / TRANSFERASE FAMILY MEMBER"/>
    <property type="match status" value="1"/>
</dbReference>
<dbReference type="InterPro" id="IPR043128">
    <property type="entry name" value="Rev_trsase/Diguanyl_cyclase"/>
</dbReference>
<dbReference type="Gene3D" id="3.40.1170.60">
    <property type="match status" value="1"/>
</dbReference>
<dbReference type="Gene3D" id="3.30.70.270">
    <property type="match status" value="1"/>
</dbReference>
<dbReference type="Pfam" id="PF11799">
    <property type="entry name" value="IMS_C"/>
    <property type="match status" value="1"/>
</dbReference>
<proteinExistence type="inferred from homology"/>
<evidence type="ECO:0000256" key="3">
    <source>
        <dbReference type="ARBA" id="ARBA00023199"/>
    </source>
</evidence>
<dbReference type="GO" id="GO:0003684">
    <property type="term" value="F:damaged DNA binding"/>
    <property type="evidence" value="ECO:0007669"/>
    <property type="project" value="InterPro"/>
</dbReference>
<dbReference type="InterPro" id="IPR043502">
    <property type="entry name" value="DNA/RNA_pol_sf"/>
</dbReference>
<protein>
    <submittedName>
        <fullName evidence="7">Nucleotidyltransferase/DNA polymerase involved in DNA repair/SOS mutagenesis and repair</fullName>
        <ecNumber evidence="7">3.4.21.-</ecNumber>
    </submittedName>
</protein>
<keyword evidence="2" id="KW-0227">DNA damage</keyword>
<dbReference type="CDD" id="cd01700">
    <property type="entry name" value="PolY_Pol_V_umuC"/>
    <property type="match status" value="1"/>
</dbReference>
<keyword evidence="4" id="KW-0234">DNA repair</keyword>
<dbReference type="InterPro" id="IPR001126">
    <property type="entry name" value="UmuC"/>
</dbReference>
<evidence type="ECO:0000256" key="4">
    <source>
        <dbReference type="ARBA" id="ARBA00023204"/>
    </source>
</evidence>